<proteinExistence type="predicted"/>
<keyword evidence="2" id="KW-1185">Reference proteome</keyword>
<evidence type="ECO:0000313" key="2">
    <source>
        <dbReference type="Proteomes" id="UP000786811"/>
    </source>
</evidence>
<name>A0A8J2HTE9_COTCN</name>
<accession>A0A8J2HTE9</accession>
<organism evidence="1 2">
    <name type="scientific">Cotesia congregata</name>
    <name type="common">Parasitoid wasp</name>
    <name type="synonym">Apanteles congregatus</name>
    <dbReference type="NCBI Taxonomy" id="51543"/>
    <lineage>
        <taxon>Eukaryota</taxon>
        <taxon>Metazoa</taxon>
        <taxon>Ecdysozoa</taxon>
        <taxon>Arthropoda</taxon>
        <taxon>Hexapoda</taxon>
        <taxon>Insecta</taxon>
        <taxon>Pterygota</taxon>
        <taxon>Neoptera</taxon>
        <taxon>Endopterygota</taxon>
        <taxon>Hymenoptera</taxon>
        <taxon>Apocrita</taxon>
        <taxon>Ichneumonoidea</taxon>
        <taxon>Braconidae</taxon>
        <taxon>Microgastrinae</taxon>
        <taxon>Cotesia</taxon>
    </lineage>
</organism>
<protein>
    <submittedName>
        <fullName evidence="1">Uncharacterized protein</fullName>
    </submittedName>
</protein>
<sequence length="90" mass="10505">MMWWREKKYHLDSISMFKLLISIVILATAIRADDKQKKIIIEKNEDKFKERYVQIVLVILGRDNEWEKGRAADDTSAAAPKLALCRGELQ</sequence>
<dbReference type="EMBL" id="CAJNRD030001124">
    <property type="protein sequence ID" value="CAG5108077.1"/>
    <property type="molecule type" value="Genomic_DNA"/>
</dbReference>
<dbReference type="AlphaFoldDB" id="A0A8J2HTE9"/>
<reference evidence="1" key="1">
    <citation type="submission" date="2021-04" db="EMBL/GenBank/DDBJ databases">
        <authorList>
            <person name="Chebbi M.A.C M."/>
        </authorList>
    </citation>
    <scope>NUCLEOTIDE SEQUENCE</scope>
</reference>
<dbReference type="Proteomes" id="UP000786811">
    <property type="component" value="Unassembled WGS sequence"/>
</dbReference>
<comment type="caution">
    <text evidence="1">The sequence shown here is derived from an EMBL/GenBank/DDBJ whole genome shotgun (WGS) entry which is preliminary data.</text>
</comment>
<evidence type="ECO:0000313" key="1">
    <source>
        <dbReference type="EMBL" id="CAG5108077.1"/>
    </source>
</evidence>
<gene>
    <name evidence="1" type="ORF">HICCMSTLAB_LOCUS13057</name>
</gene>